<organism evidence="3 4">
    <name type="scientific">Paramuricea clavata</name>
    <name type="common">Red gorgonian</name>
    <name type="synonym">Violescent sea-whip</name>
    <dbReference type="NCBI Taxonomy" id="317549"/>
    <lineage>
        <taxon>Eukaryota</taxon>
        <taxon>Metazoa</taxon>
        <taxon>Cnidaria</taxon>
        <taxon>Anthozoa</taxon>
        <taxon>Octocorallia</taxon>
        <taxon>Malacalcyonacea</taxon>
        <taxon>Plexauridae</taxon>
        <taxon>Paramuricea</taxon>
    </lineage>
</organism>
<accession>A0A7D9LRZ3</accession>
<dbReference type="PANTHER" id="PTHR24418">
    <property type="entry name" value="TYROSINE-PROTEIN KINASE"/>
    <property type="match status" value="1"/>
</dbReference>
<dbReference type="SUPFAM" id="SSF56112">
    <property type="entry name" value="Protein kinase-like (PK-like)"/>
    <property type="match status" value="1"/>
</dbReference>
<protein>
    <submittedName>
        <fullName evidence="3">Tyrosine- kinase Fes Fps</fullName>
    </submittedName>
</protein>
<dbReference type="AlphaFoldDB" id="A0A7D9LRZ3"/>
<dbReference type="InterPro" id="IPR050198">
    <property type="entry name" value="Non-receptor_tyrosine_kinases"/>
</dbReference>
<dbReference type="Gene3D" id="1.10.510.10">
    <property type="entry name" value="Transferase(Phosphotransferase) domain 1"/>
    <property type="match status" value="1"/>
</dbReference>
<dbReference type="SMART" id="SM00219">
    <property type="entry name" value="TyrKc"/>
    <property type="match status" value="1"/>
</dbReference>
<dbReference type="OrthoDB" id="28230at2759"/>
<dbReference type="Proteomes" id="UP001152795">
    <property type="component" value="Unassembled WGS sequence"/>
</dbReference>
<dbReference type="Pfam" id="PF07714">
    <property type="entry name" value="PK_Tyr_Ser-Thr"/>
    <property type="match status" value="1"/>
</dbReference>
<keyword evidence="3" id="KW-0418">Kinase</keyword>
<name>A0A7D9LRZ3_PARCT</name>
<evidence type="ECO:0000256" key="2">
    <source>
        <dbReference type="ARBA" id="ARBA00022840"/>
    </source>
</evidence>
<dbReference type="GO" id="GO:0004713">
    <property type="term" value="F:protein tyrosine kinase activity"/>
    <property type="evidence" value="ECO:0007669"/>
    <property type="project" value="InterPro"/>
</dbReference>
<dbReference type="PROSITE" id="PS50011">
    <property type="entry name" value="PROTEIN_KINASE_DOM"/>
    <property type="match status" value="1"/>
</dbReference>
<keyword evidence="1" id="KW-0547">Nucleotide-binding</keyword>
<dbReference type="InterPro" id="IPR020635">
    <property type="entry name" value="Tyr_kinase_cat_dom"/>
</dbReference>
<reference evidence="3" key="1">
    <citation type="submission" date="2020-04" db="EMBL/GenBank/DDBJ databases">
        <authorList>
            <person name="Alioto T."/>
            <person name="Alioto T."/>
            <person name="Gomez Garrido J."/>
        </authorList>
    </citation>
    <scope>NUCLEOTIDE SEQUENCE</scope>
    <source>
        <strain evidence="3">A484AB</strain>
    </source>
</reference>
<feature type="non-terminal residue" evidence="3">
    <location>
        <position position="136"/>
    </location>
</feature>
<feature type="non-terminal residue" evidence="3">
    <location>
        <position position="1"/>
    </location>
</feature>
<evidence type="ECO:0000256" key="1">
    <source>
        <dbReference type="ARBA" id="ARBA00022741"/>
    </source>
</evidence>
<evidence type="ECO:0000313" key="3">
    <source>
        <dbReference type="EMBL" id="CAB4037797.1"/>
    </source>
</evidence>
<evidence type="ECO:0000313" key="4">
    <source>
        <dbReference type="Proteomes" id="UP001152795"/>
    </source>
</evidence>
<dbReference type="InterPro" id="IPR001245">
    <property type="entry name" value="Ser-Thr/Tyr_kinase_cat_dom"/>
</dbReference>
<keyword evidence="3" id="KW-0808">Transferase</keyword>
<proteinExistence type="predicted"/>
<dbReference type="GO" id="GO:0005524">
    <property type="term" value="F:ATP binding"/>
    <property type="evidence" value="ECO:0007669"/>
    <property type="project" value="UniProtKB-KW"/>
</dbReference>
<comment type="caution">
    <text evidence="3">The sequence shown here is derived from an EMBL/GenBank/DDBJ whole genome shotgun (WGS) entry which is preliminary data.</text>
</comment>
<sequence length="136" mass="15676">IKLGRLGLSVEEVDVNAEYSDPRDIKTPKIIPDARRNAPEVLNYHSYTRKSDVWSFGVVVWEFLKLANCLPGVNRKDVLPYSRVMDNEVTTLVMEKKLLPNPDPFSSLLYDVYRKCWEWDAEDRPSSSTVLESLTK</sequence>
<dbReference type="InterPro" id="IPR000719">
    <property type="entry name" value="Prot_kinase_dom"/>
</dbReference>
<dbReference type="InterPro" id="IPR011009">
    <property type="entry name" value="Kinase-like_dom_sf"/>
</dbReference>
<dbReference type="EMBL" id="CACRXK020023474">
    <property type="protein sequence ID" value="CAB4037797.1"/>
    <property type="molecule type" value="Genomic_DNA"/>
</dbReference>
<keyword evidence="2" id="KW-0067">ATP-binding</keyword>
<keyword evidence="4" id="KW-1185">Reference proteome</keyword>
<gene>
    <name evidence="3" type="ORF">PACLA_8A023359</name>
</gene>